<organism evidence="2 3">
    <name type="scientific">Metschnikowia bicuspidata</name>
    <dbReference type="NCBI Taxonomy" id="27322"/>
    <lineage>
        <taxon>Eukaryota</taxon>
        <taxon>Fungi</taxon>
        <taxon>Dikarya</taxon>
        <taxon>Ascomycota</taxon>
        <taxon>Saccharomycotina</taxon>
        <taxon>Pichiomycetes</taxon>
        <taxon>Metschnikowiaceae</taxon>
        <taxon>Metschnikowia</taxon>
    </lineage>
</organism>
<dbReference type="AlphaFoldDB" id="A0A4V1J2I3"/>
<proteinExistence type="predicted"/>
<dbReference type="GO" id="GO:0051015">
    <property type="term" value="F:actin filament binding"/>
    <property type="evidence" value="ECO:0007669"/>
    <property type="project" value="TreeGrafter"/>
</dbReference>
<dbReference type="GO" id="GO:0030136">
    <property type="term" value="C:clathrin-coated vesicle"/>
    <property type="evidence" value="ECO:0007669"/>
    <property type="project" value="TreeGrafter"/>
</dbReference>
<dbReference type="InterPro" id="IPR030224">
    <property type="entry name" value="Sla2_fam"/>
</dbReference>
<dbReference type="GO" id="GO:0032051">
    <property type="term" value="F:clathrin light chain binding"/>
    <property type="evidence" value="ECO:0007669"/>
    <property type="project" value="TreeGrafter"/>
</dbReference>
<dbReference type="GO" id="GO:0006897">
    <property type="term" value="P:endocytosis"/>
    <property type="evidence" value="ECO:0007669"/>
    <property type="project" value="InterPro"/>
</dbReference>
<dbReference type="OrthoDB" id="10262320at2759"/>
<protein>
    <submittedName>
        <fullName evidence="2">Cytoskeleton assembly control protein SLA2</fullName>
    </submittedName>
</protein>
<dbReference type="GO" id="GO:0048268">
    <property type="term" value="P:clathrin coat assembly"/>
    <property type="evidence" value="ECO:0007669"/>
    <property type="project" value="TreeGrafter"/>
</dbReference>
<evidence type="ECO:0000259" key="1">
    <source>
        <dbReference type="PROSITE" id="PS50945"/>
    </source>
</evidence>
<dbReference type="GO" id="GO:0080025">
    <property type="term" value="F:phosphatidylinositol-3,5-bisphosphate binding"/>
    <property type="evidence" value="ECO:0007669"/>
    <property type="project" value="TreeGrafter"/>
</dbReference>
<dbReference type="Pfam" id="PF01608">
    <property type="entry name" value="I_LWEQ"/>
    <property type="match status" value="1"/>
</dbReference>
<dbReference type="PANTHER" id="PTHR10407">
    <property type="entry name" value="HUNTINGTIN INTERACTING PROTEIN 1"/>
    <property type="match status" value="1"/>
</dbReference>
<keyword evidence="3" id="KW-1185">Reference proteome</keyword>
<accession>A0A4V1J2I3</accession>
<dbReference type="GO" id="GO:0043325">
    <property type="term" value="F:phosphatidylinositol-3,4-bisphosphate binding"/>
    <property type="evidence" value="ECO:0007669"/>
    <property type="project" value="TreeGrafter"/>
</dbReference>
<dbReference type="Proteomes" id="UP000268321">
    <property type="component" value="Unassembled WGS sequence"/>
</dbReference>
<dbReference type="PANTHER" id="PTHR10407:SF15">
    <property type="entry name" value="HUNTINGTIN INTERACTING PROTEIN 1"/>
    <property type="match status" value="1"/>
</dbReference>
<feature type="non-terminal residue" evidence="2">
    <location>
        <position position="1"/>
    </location>
</feature>
<evidence type="ECO:0000313" key="3">
    <source>
        <dbReference type="Proteomes" id="UP000268321"/>
    </source>
</evidence>
<dbReference type="GO" id="GO:0030479">
    <property type="term" value="C:actin cortical patch"/>
    <property type="evidence" value="ECO:0007669"/>
    <property type="project" value="TreeGrafter"/>
</dbReference>
<dbReference type="GO" id="GO:0007015">
    <property type="term" value="P:actin filament organization"/>
    <property type="evidence" value="ECO:0007669"/>
    <property type="project" value="TreeGrafter"/>
</dbReference>
<feature type="domain" description="I/LWEQ" evidence="1">
    <location>
        <begin position="1"/>
        <end position="72"/>
    </location>
</feature>
<gene>
    <name evidence="2" type="ORF">METBISCDRAFT_20349</name>
</gene>
<evidence type="ECO:0000313" key="2">
    <source>
        <dbReference type="EMBL" id="RKP28659.1"/>
    </source>
</evidence>
<dbReference type="InterPro" id="IPR002558">
    <property type="entry name" value="ILWEQ_dom"/>
</dbReference>
<reference evidence="3" key="1">
    <citation type="journal article" date="2018" name="Nat. Microbiol.">
        <title>Leveraging single-cell genomics to expand the fungal tree of life.</title>
        <authorList>
            <person name="Ahrendt S.R."/>
            <person name="Quandt C.A."/>
            <person name="Ciobanu D."/>
            <person name="Clum A."/>
            <person name="Salamov A."/>
            <person name="Andreopoulos B."/>
            <person name="Cheng J.F."/>
            <person name="Woyke T."/>
            <person name="Pelin A."/>
            <person name="Henrissat B."/>
            <person name="Reynolds N.K."/>
            <person name="Benny G.L."/>
            <person name="Smith M.E."/>
            <person name="James T.Y."/>
            <person name="Grigoriev I.V."/>
        </authorList>
    </citation>
    <scope>NUCLEOTIDE SEQUENCE [LARGE SCALE GENOMIC DNA]</scope>
    <source>
        <strain evidence="3">Baker2002</strain>
    </source>
</reference>
<dbReference type="EMBL" id="ML004717">
    <property type="protein sequence ID" value="RKP28659.1"/>
    <property type="molecule type" value="Genomic_DNA"/>
</dbReference>
<dbReference type="PROSITE" id="PS50945">
    <property type="entry name" value="I_LWEQ"/>
    <property type="match status" value="1"/>
</dbReference>
<dbReference type="GO" id="GO:0035615">
    <property type="term" value="F:clathrin adaptor activity"/>
    <property type="evidence" value="ECO:0007669"/>
    <property type="project" value="TreeGrafter"/>
</dbReference>
<sequence length="78" mass="8805">VNGACKALVSKVQHYINKNAGAKDSLDLSKLTSYEGKTLEMEQQVQILKLENSLSQARKRLTEIRKYGYKDANSDDEE</sequence>
<name>A0A4V1J2I3_9ASCO</name>